<organism evidence="2 3">
    <name type="scientific">Gordonia phage Kenna</name>
    <dbReference type="NCBI Taxonomy" id="2499025"/>
    <lineage>
        <taxon>Viruses</taxon>
        <taxon>Duplodnaviria</taxon>
        <taxon>Heunggongvirae</taxon>
        <taxon>Uroviricota</taxon>
        <taxon>Caudoviricetes</taxon>
        <taxon>Langleyhallvirinae</taxon>
        <taxon>Getalongvirus</taxon>
        <taxon>Getalongvirus kenna</taxon>
    </lineage>
</organism>
<protein>
    <submittedName>
        <fullName evidence="2">Uncharacterized protein</fullName>
    </submittedName>
</protein>
<reference evidence="2 3" key="1">
    <citation type="submission" date="2018-12" db="EMBL/GenBank/DDBJ databases">
        <authorList>
            <person name="Schwell I.Y."/>
            <person name="Nasser A.S."/>
            <person name="Makara A.R."/>
            <person name="Candra L.M."/>
            <person name="Okorie E.C."/>
            <person name="Grossman C.A."/>
            <person name="Agarwal Y.D."/>
            <person name="Houseworth C.D."/>
            <person name="Aull H.G."/>
            <person name="Bortz R.L."/>
            <person name="Warner M.H."/>
            <person name="Garlena R.A."/>
            <person name="Russell D.A."/>
            <person name="Pope W.H."/>
            <person name="Jacobs-Sera D."/>
            <person name="Hatfull G.F."/>
        </authorList>
    </citation>
    <scope>NUCLEOTIDE SEQUENCE [LARGE SCALE GENOMIC DNA]</scope>
</reference>
<feature type="transmembrane region" description="Helical" evidence="1">
    <location>
        <begin position="6"/>
        <end position="33"/>
    </location>
</feature>
<proteinExistence type="predicted"/>
<dbReference type="EMBL" id="MK279906">
    <property type="protein sequence ID" value="AZS12370.1"/>
    <property type="molecule type" value="Genomic_DNA"/>
</dbReference>
<keyword evidence="1" id="KW-0472">Membrane</keyword>
<keyword evidence="3" id="KW-1185">Reference proteome</keyword>
<evidence type="ECO:0000256" key="1">
    <source>
        <dbReference type="SAM" id="Phobius"/>
    </source>
</evidence>
<evidence type="ECO:0000313" key="3">
    <source>
        <dbReference type="Proteomes" id="UP000287034"/>
    </source>
</evidence>
<gene>
    <name evidence="2" type="primary">94</name>
    <name evidence="2" type="ORF">SEA_KENNA_94</name>
</gene>
<accession>A0A3S9UPZ9</accession>
<keyword evidence="1" id="KW-1133">Transmembrane helix</keyword>
<evidence type="ECO:0000313" key="2">
    <source>
        <dbReference type="EMBL" id="AZS12370.1"/>
    </source>
</evidence>
<dbReference type="RefSeq" id="YP_009818710.1">
    <property type="nucleotide sequence ID" value="NC_048141.1"/>
</dbReference>
<sequence length="117" mass="13538">MSDFWLGVAVIPIAAVAVAVIAAAVFGTLWAFWHWGGDSWQLWPKKWDYTKRARLGAIVATSKVVRRVHIPGGWSLIYCRDKAYKHRRGERLDATTEVERKILEEFRLNWNIKDDAR</sequence>
<keyword evidence="1" id="KW-0812">Transmembrane</keyword>
<dbReference type="Proteomes" id="UP000287034">
    <property type="component" value="Segment"/>
</dbReference>
<name>A0A3S9UPZ9_9CAUD</name>
<dbReference type="KEGG" id="vg:55010054"/>
<dbReference type="GeneID" id="55010054"/>